<proteinExistence type="predicted"/>
<reference evidence="1 2" key="1">
    <citation type="journal article" date="2018" name="IMA Fungus">
        <title>IMA Genome-F 9: Draft genome sequence of Annulohypoxylon stygium, Aspergillus mulundensis, Berkeleyomyces basicola (syn. Thielaviopsis basicola), Ceratocystis smalleyi, two Cercospora beticola strains, Coleophoma cylindrospora, Fusarium fracticaudum, Phialophora cf. hyalina, and Morchella septimelata.</title>
        <authorList>
            <person name="Wingfield B.D."/>
            <person name="Bills G.F."/>
            <person name="Dong Y."/>
            <person name="Huang W."/>
            <person name="Nel W.J."/>
            <person name="Swalarsk-Parry B.S."/>
            <person name="Vaghefi N."/>
            <person name="Wilken P.M."/>
            <person name="An Z."/>
            <person name="de Beer Z.W."/>
            <person name="De Vos L."/>
            <person name="Chen L."/>
            <person name="Duong T.A."/>
            <person name="Gao Y."/>
            <person name="Hammerbacher A."/>
            <person name="Kikkert J.R."/>
            <person name="Li Y."/>
            <person name="Li H."/>
            <person name="Li K."/>
            <person name="Li Q."/>
            <person name="Liu X."/>
            <person name="Ma X."/>
            <person name="Naidoo K."/>
            <person name="Pethybridge S.J."/>
            <person name="Sun J."/>
            <person name="Steenkamp E.T."/>
            <person name="van der Nest M.A."/>
            <person name="van Wyk S."/>
            <person name="Wingfield M.J."/>
            <person name="Xiong C."/>
            <person name="Yue Q."/>
            <person name="Zhang X."/>
        </authorList>
    </citation>
    <scope>NUCLEOTIDE SEQUENCE [LARGE SCALE GENOMIC DNA]</scope>
    <source>
        <strain evidence="1 2">BP6252</strain>
    </source>
</reference>
<dbReference type="InterPro" id="IPR029063">
    <property type="entry name" value="SAM-dependent_MTases_sf"/>
</dbReference>
<dbReference type="Gene3D" id="3.40.50.150">
    <property type="entry name" value="Vaccinia Virus protein VP39"/>
    <property type="match status" value="1"/>
</dbReference>
<name>A0A3D8RFS0_9HELO</name>
<comment type="caution">
    <text evidence="1">The sequence shown here is derived from an EMBL/GenBank/DDBJ whole genome shotgun (WGS) entry which is preliminary data.</text>
</comment>
<evidence type="ECO:0000313" key="2">
    <source>
        <dbReference type="Proteomes" id="UP000256645"/>
    </source>
</evidence>
<keyword evidence="2" id="KW-1185">Reference proteome</keyword>
<dbReference type="SUPFAM" id="SSF53335">
    <property type="entry name" value="S-adenosyl-L-methionine-dependent methyltransferases"/>
    <property type="match status" value="1"/>
</dbReference>
<dbReference type="EMBL" id="PDLM01000007">
    <property type="protein sequence ID" value="RDW72895.1"/>
    <property type="molecule type" value="Genomic_DNA"/>
</dbReference>
<gene>
    <name evidence="1" type="ORF">BP6252_06802</name>
</gene>
<evidence type="ECO:0000313" key="1">
    <source>
        <dbReference type="EMBL" id="RDW72895.1"/>
    </source>
</evidence>
<dbReference type="AlphaFoldDB" id="A0A3D8RFS0"/>
<accession>A0A3D8RFS0</accession>
<evidence type="ECO:0008006" key="3">
    <source>
        <dbReference type="Google" id="ProtNLM"/>
    </source>
</evidence>
<dbReference type="Proteomes" id="UP000256645">
    <property type="component" value="Unassembled WGS sequence"/>
</dbReference>
<dbReference type="OrthoDB" id="10017101at2759"/>
<organism evidence="1 2">
    <name type="scientific">Coleophoma cylindrospora</name>
    <dbReference type="NCBI Taxonomy" id="1849047"/>
    <lineage>
        <taxon>Eukaryota</taxon>
        <taxon>Fungi</taxon>
        <taxon>Dikarya</taxon>
        <taxon>Ascomycota</taxon>
        <taxon>Pezizomycotina</taxon>
        <taxon>Leotiomycetes</taxon>
        <taxon>Helotiales</taxon>
        <taxon>Dermateaceae</taxon>
        <taxon>Coleophoma</taxon>
    </lineage>
</organism>
<dbReference type="STRING" id="1849047.A0A3D8RFS0"/>
<sequence length="82" mass="8900">MAQHSQPSTYTQGYSNYTIASHQSRTTESNAAFLLPHIKKTDRILDVDCGPDTITMGLAKYASEGNSVGVKISPDVLQKAKD</sequence>
<protein>
    <recommendedName>
        <fullName evidence="3">Methyltransferase domain-containing protein</fullName>
    </recommendedName>
</protein>